<dbReference type="EC" id="7.-.-.-" evidence="8"/>
<evidence type="ECO:0000313" key="12">
    <source>
        <dbReference type="Proteomes" id="UP000611629"/>
    </source>
</evidence>
<dbReference type="PANTHER" id="PTHR43034:SF2">
    <property type="entry name" value="ION-TRANSLOCATING OXIDOREDUCTASE COMPLEX SUBUNIT C"/>
    <property type="match status" value="1"/>
</dbReference>
<dbReference type="HAMAP" id="MF_00461">
    <property type="entry name" value="RsxC_RnfC"/>
    <property type="match status" value="1"/>
</dbReference>
<comment type="caution">
    <text evidence="11">The sequence shown here is derived from an EMBL/GenBank/DDBJ whole genome shotgun (WGS) entry which is preliminary data.</text>
</comment>
<evidence type="ECO:0000259" key="10">
    <source>
        <dbReference type="PROSITE" id="PS51379"/>
    </source>
</evidence>
<feature type="binding site" evidence="8">
    <location>
        <position position="417"/>
    </location>
    <ligand>
        <name>[4Fe-4S] cluster</name>
        <dbReference type="ChEBI" id="CHEBI:49883"/>
        <label>1</label>
    </ligand>
</feature>
<keyword evidence="1 8" id="KW-0813">Transport</keyword>
<evidence type="ECO:0000313" key="11">
    <source>
        <dbReference type="EMBL" id="NYB74069.1"/>
    </source>
</evidence>
<dbReference type="PANTHER" id="PTHR43034">
    <property type="entry name" value="ION-TRANSLOCATING OXIDOREDUCTASE COMPLEX SUBUNIT C"/>
    <property type="match status" value="1"/>
</dbReference>
<feature type="region of interest" description="Disordered" evidence="9">
    <location>
        <begin position="1"/>
        <end position="22"/>
    </location>
</feature>
<name>A0A974BIW3_SEDHY</name>
<evidence type="ECO:0000256" key="3">
    <source>
        <dbReference type="ARBA" id="ARBA00022723"/>
    </source>
</evidence>
<feature type="binding site" evidence="8">
    <location>
        <position position="410"/>
    </location>
    <ligand>
        <name>[4Fe-4S] cluster</name>
        <dbReference type="ChEBI" id="CHEBI:49883"/>
        <label>2</label>
    </ligand>
</feature>
<feature type="binding site" evidence="8">
    <location>
        <position position="378"/>
    </location>
    <ligand>
        <name>[4Fe-4S] cluster</name>
        <dbReference type="ChEBI" id="CHEBI:49883"/>
        <label>2</label>
    </ligand>
</feature>
<dbReference type="InterPro" id="IPR026902">
    <property type="entry name" value="RnfC_N"/>
</dbReference>
<comment type="subcellular location">
    <subcellularLocation>
        <location evidence="8">Cell membrane</location>
        <topology evidence="8">Peripheral membrane protein</topology>
    </subcellularLocation>
</comment>
<keyword evidence="5 8" id="KW-0249">Electron transport</keyword>
<organism evidence="11 12">
    <name type="scientific">Sedimentibacter hydroxybenzoicus DSM 7310</name>
    <dbReference type="NCBI Taxonomy" id="1123245"/>
    <lineage>
        <taxon>Bacteria</taxon>
        <taxon>Bacillati</taxon>
        <taxon>Bacillota</taxon>
        <taxon>Tissierellia</taxon>
        <taxon>Sedimentibacter</taxon>
    </lineage>
</organism>
<keyword evidence="3 8" id="KW-0479">Metal-binding</keyword>
<dbReference type="InterPro" id="IPR037225">
    <property type="entry name" value="Nuo51_FMN-bd_sf"/>
</dbReference>
<keyword evidence="12" id="KW-1185">Reference proteome</keyword>
<dbReference type="InterPro" id="IPR011538">
    <property type="entry name" value="Nuo51_FMN-bd"/>
</dbReference>
<dbReference type="EMBL" id="JACBNQ010000007">
    <property type="protein sequence ID" value="NYB74069.1"/>
    <property type="molecule type" value="Genomic_DNA"/>
</dbReference>
<keyword evidence="7 8" id="KW-0411">Iron-sulfur</keyword>
<feature type="binding site" evidence="8">
    <location>
        <position position="407"/>
    </location>
    <ligand>
        <name>[4Fe-4S] cluster</name>
        <dbReference type="ChEBI" id="CHEBI:49883"/>
        <label>2</label>
    </ligand>
</feature>
<evidence type="ECO:0000256" key="8">
    <source>
        <dbReference type="HAMAP-Rule" id="MF_00461"/>
    </source>
</evidence>
<dbReference type="Gene3D" id="3.30.70.20">
    <property type="match status" value="1"/>
</dbReference>
<keyword evidence="8" id="KW-0472">Membrane</keyword>
<dbReference type="SUPFAM" id="SSF142019">
    <property type="entry name" value="Nqo1 FMN-binding domain-like"/>
    <property type="match status" value="1"/>
</dbReference>
<dbReference type="Pfam" id="PF01512">
    <property type="entry name" value="Complex1_51K"/>
    <property type="match status" value="1"/>
</dbReference>
<dbReference type="GO" id="GO:0022900">
    <property type="term" value="P:electron transport chain"/>
    <property type="evidence" value="ECO:0007669"/>
    <property type="project" value="UniProtKB-UniRule"/>
</dbReference>
<comment type="cofactor">
    <cofactor evidence="8">
        <name>[4Fe-4S] cluster</name>
        <dbReference type="ChEBI" id="CHEBI:49883"/>
    </cofactor>
    <text evidence="8">Binds 2 [4Fe-4S] clusters per subunit.</text>
</comment>
<evidence type="ECO:0000256" key="4">
    <source>
        <dbReference type="ARBA" id="ARBA00022737"/>
    </source>
</evidence>
<evidence type="ECO:0000256" key="1">
    <source>
        <dbReference type="ARBA" id="ARBA00022448"/>
    </source>
</evidence>
<gene>
    <name evidence="11" type="primary">rsxC</name>
    <name evidence="8" type="synonym">rnfC</name>
    <name evidence="11" type="ORF">HZF24_07930</name>
</gene>
<dbReference type="PROSITE" id="PS51379">
    <property type="entry name" value="4FE4S_FER_2"/>
    <property type="match status" value="2"/>
</dbReference>
<dbReference type="GO" id="GO:0046872">
    <property type="term" value="F:metal ion binding"/>
    <property type="evidence" value="ECO:0007669"/>
    <property type="project" value="UniProtKB-KW"/>
</dbReference>
<keyword evidence="2 8" id="KW-0004">4Fe-4S</keyword>
<dbReference type="Gene3D" id="3.10.20.600">
    <property type="match status" value="1"/>
</dbReference>
<dbReference type="Pfam" id="PF10531">
    <property type="entry name" value="SLBB"/>
    <property type="match status" value="1"/>
</dbReference>
<keyword evidence="6 8" id="KW-0408">Iron</keyword>
<dbReference type="Pfam" id="PF13237">
    <property type="entry name" value="Fer4_10"/>
    <property type="match status" value="1"/>
</dbReference>
<feature type="domain" description="4Fe-4S ferredoxin-type" evidence="10">
    <location>
        <begin position="398"/>
        <end position="427"/>
    </location>
</feature>
<dbReference type="InterPro" id="IPR017900">
    <property type="entry name" value="4Fe4S_Fe_S_CS"/>
</dbReference>
<comment type="function">
    <text evidence="8">Part of a membrane-bound complex that couples electron transfer with translocation of ions across the membrane.</text>
</comment>
<dbReference type="NCBIfam" id="NF003454">
    <property type="entry name" value="PRK05035.1"/>
    <property type="match status" value="1"/>
</dbReference>
<dbReference type="GO" id="GO:0005886">
    <property type="term" value="C:plasma membrane"/>
    <property type="evidence" value="ECO:0007669"/>
    <property type="project" value="UniProtKB-SubCell"/>
</dbReference>
<dbReference type="NCBIfam" id="TIGR01945">
    <property type="entry name" value="rnfC"/>
    <property type="match status" value="1"/>
</dbReference>
<feature type="binding site" evidence="8">
    <location>
        <position position="374"/>
    </location>
    <ligand>
        <name>[4Fe-4S] cluster</name>
        <dbReference type="ChEBI" id="CHEBI:49883"/>
        <label>1</label>
    </ligand>
</feature>
<dbReference type="GO" id="GO:0009055">
    <property type="term" value="F:electron transfer activity"/>
    <property type="evidence" value="ECO:0007669"/>
    <property type="project" value="InterPro"/>
</dbReference>
<sequence length="442" mass="47360">MSTKLFTFKGGVHPPTNKHTQNVPIENAVDPKIVVIPMSQHIGAPCDPLVAVGDTVKVGQKIGESKAFMSVPVHSSVSGTVKKIEPHYVPGGAKVNCIVIESDGNFEVHESVQPKGNVEDLTKEQILAIIKEAGMAGMGGATFPTHVKLSPPPDKPIDVLLVNGAECEPYLTADHRTMLEQPELILIGVKAIMKALGVSKAYIGIEKNKPDAIEVMKETVANAEGIEVAPLEVKYPQGDEKRLIQAITGRVVPSGGLPMEVGCVVDNAGTVATIGNAIKTGMPLIQRVVTVAGSAVNNPKNLYVRIGTSFKDVIEQCGGYKEEPGKIINGGPMMGIAQFSDEVPVIKGTSGILVFNKKEANLPESQNCIMCGRCSDICPVYLQPYRISRYSILRDFDSADEFHAADCIECGGCSYICPAKRPLKETISVAKKEILARRKKVK</sequence>
<feature type="binding site" evidence="8">
    <location>
        <position position="368"/>
    </location>
    <ligand>
        <name>[4Fe-4S] cluster</name>
        <dbReference type="ChEBI" id="CHEBI:49883"/>
        <label>1</label>
    </ligand>
</feature>
<evidence type="ECO:0000256" key="5">
    <source>
        <dbReference type="ARBA" id="ARBA00022982"/>
    </source>
</evidence>
<comment type="subunit">
    <text evidence="8">The complex is composed of six subunits: RnfA, RnfB, RnfC, RnfD, RnfE and RnfG.</text>
</comment>
<keyword evidence="4 8" id="KW-0677">Repeat</keyword>
<dbReference type="GO" id="GO:0051539">
    <property type="term" value="F:4 iron, 4 sulfur cluster binding"/>
    <property type="evidence" value="ECO:0007669"/>
    <property type="project" value="UniProtKB-KW"/>
</dbReference>
<evidence type="ECO:0000256" key="2">
    <source>
        <dbReference type="ARBA" id="ARBA00022485"/>
    </source>
</evidence>
<dbReference type="InterPro" id="IPR017896">
    <property type="entry name" value="4Fe4S_Fe-S-bd"/>
</dbReference>
<evidence type="ECO:0000256" key="9">
    <source>
        <dbReference type="SAM" id="MobiDB-lite"/>
    </source>
</evidence>
<keyword evidence="8" id="KW-1278">Translocase</keyword>
<reference evidence="11" key="1">
    <citation type="submission" date="2020-07" db="EMBL/GenBank/DDBJ databases">
        <title>Genomic analysis of a strain of Sedimentibacter Hydroxybenzoicus DSM7310.</title>
        <authorList>
            <person name="Ma S."/>
        </authorList>
    </citation>
    <scope>NUCLEOTIDE SEQUENCE</scope>
    <source>
        <strain evidence="11">DSM 7310</strain>
    </source>
</reference>
<dbReference type="PROSITE" id="PS00198">
    <property type="entry name" value="4FE4S_FER_1"/>
    <property type="match status" value="1"/>
</dbReference>
<dbReference type="InterPro" id="IPR019554">
    <property type="entry name" value="Soluble_ligand-bd"/>
</dbReference>
<keyword evidence="8" id="KW-1003">Cell membrane</keyword>
<dbReference type="Proteomes" id="UP000611629">
    <property type="component" value="Unassembled WGS sequence"/>
</dbReference>
<dbReference type="AlphaFoldDB" id="A0A974BIW3"/>
<evidence type="ECO:0000256" key="7">
    <source>
        <dbReference type="ARBA" id="ARBA00023014"/>
    </source>
</evidence>
<dbReference type="SUPFAM" id="SSF46548">
    <property type="entry name" value="alpha-helical ferredoxin"/>
    <property type="match status" value="1"/>
</dbReference>
<evidence type="ECO:0000256" key="6">
    <source>
        <dbReference type="ARBA" id="ARBA00023004"/>
    </source>
</evidence>
<dbReference type="InterPro" id="IPR010208">
    <property type="entry name" value="Ion_transpt_RnfC/RsxC"/>
</dbReference>
<feature type="domain" description="4Fe-4S ferredoxin-type" evidence="10">
    <location>
        <begin position="358"/>
        <end position="390"/>
    </location>
</feature>
<accession>A0A974BIW3</accession>
<dbReference type="RefSeq" id="WP_179237761.1">
    <property type="nucleotide sequence ID" value="NZ_JACBNQ010000007.1"/>
</dbReference>
<proteinExistence type="inferred from homology"/>
<dbReference type="Gene3D" id="3.40.50.11540">
    <property type="entry name" value="NADH-ubiquinone oxidoreductase 51kDa subunit"/>
    <property type="match status" value="1"/>
</dbReference>
<protein>
    <recommendedName>
        <fullName evidence="8">Ion-translocating oxidoreductase complex subunit C</fullName>
        <ecNumber evidence="8">7.-.-.-</ecNumber>
    </recommendedName>
    <alternativeName>
        <fullName evidence="8">Rnf electron transport complex subunit C</fullName>
    </alternativeName>
</protein>
<dbReference type="Pfam" id="PF13375">
    <property type="entry name" value="RnfC_N"/>
    <property type="match status" value="1"/>
</dbReference>
<comment type="similarity">
    <text evidence="8">Belongs to the 4Fe4S bacterial-type ferredoxin family. RnfC subfamily.</text>
</comment>
<feature type="binding site" evidence="8">
    <location>
        <position position="413"/>
    </location>
    <ligand>
        <name>[4Fe-4S] cluster</name>
        <dbReference type="ChEBI" id="CHEBI:49883"/>
        <label>2</label>
    </ligand>
</feature>
<feature type="binding site" evidence="8">
    <location>
        <position position="371"/>
    </location>
    <ligand>
        <name>[4Fe-4S] cluster</name>
        <dbReference type="ChEBI" id="CHEBI:49883"/>
        <label>1</label>
    </ligand>
</feature>